<evidence type="ECO:0000256" key="6">
    <source>
        <dbReference type="SAM" id="MobiDB-lite"/>
    </source>
</evidence>
<evidence type="ECO:0000313" key="7">
    <source>
        <dbReference type="EMBL" id="KAL1302567.1"/>
    </source>
</evidence>
<comment type="function">
    <text evidence="5">Transcription elongation factor implicated in the maintenance of proper chromatin structure in actively transcribed regions.</text>
</comment>
<feature type="region of interest" description="Disordered" evidence="6">
    <location>
        <begin position="95"/>
        <end position="141"/>
    </location>
</feature>
<dbReference type="InterPro" id="IPR007808">
    <property type="entry name" value="Elf1"/>
</dbReference>
<evidence type="ECO:0000256" key="3">
    <source>
        <dbReference type="ARBA" id="ARBA00022833"/>
    </source>
</evidence>
<evidence type="ECO:0000313" key="8">
    <source>
        <dbReference type="Proteomes" id="UP001562354"/>
    </source>
</evidence>
<protein>
    <recommendedName>
        <fullName evidence="5">Transcription elongation factor 1 homolog</fullName>
    </recommendedName>
</protein>
<keyword evidence="3 5" id="KW-0862">Zinc</keyword>
<dbReference type="InterPro" id="IPR038567">
    <property type="entry name" value="T_Elf1_sf"/>
</dbReference>
<evidence type="ECO:0000256" key="1">
    <source>
        <dbReference type="ARBA" id="ARBA00004123"/>
    </source>
</evidence>
<reference evidence="7 8" key="1">
    <citation type="submission" date="2024-07" db="EMBL/GenBank/DDBJ databases">
        <title>Draft sequence of the Neodothiora populina.</title>
        <authorList>
            <person name="Drown D.D."/>
            <person name="Schuette U.S."/>
            <person name="Buechlein A.B."/>
            <person name="Rusch D.R."/>
            <person name="Winton L.W."/>
            <person name="Adams G.A."/>
        </authorList>
    </citation>
    <scope>NUCLEOTIDE SEQUENCE [LARGE SCALE GENOMIC DNA]</scope>
    <source>
        <strain evidence="7 8">CPC 39397</strain>
    </source>
</reference>
<dbReference type="Proteomes" id="UP001562354">
    <property type="component" value="Unassembled WGS sequence"/>
</dbReference>
<accession>A0ABR3P8R8</accession>
<dbReference type="GeneID" id="95976650"/>
<dbReference type="EMBL" id="JBFMKM010000012">
    <property type="protein sequence ID" value="KAL1302567.1"/>
    <property type="molecule type" value="Genomic_DNA"/>
</dbReference>
<comment type="similarity">
    <text evidence="2 5">Belongs to the ELOF1 family.</text>
</comment>
<evidence type="ECO:0000256" key="2">
    <source>
        <dbReference type="ARBA" id="ARBA00009730"/>
    </source>
</evidence>
<comment type="subcellular location">
    <subcellularLocation>
        <location evidence="1 5">Nucleus</location>
    </subcellularLocation>
</comment>
<feature type="compositionally biased region" description="Acidic residues" evidence="6">
    <location>
        <begin position="121"/>
        <end position="141"/>
    </location>
</feature>
<dbReference type="Gene3D" id="2.20.25.190">
    <property type="match status" value="1"/>
</dbReference>
<keyword evidence="5" id="KW-0805">Transcription regulation</keyword>
<gene>
    <name evidence="7" type="ORF">AAFC00_002948</name>
</gene>
<sequence>MQQLISEQGKRKSSSKPQGPKKREPLATSFQCLFCNHENSVTVKIDKKSGTGDLSCKVCGQSFQTGVNYLSQAVDVYSDWVDACDAVAKGAADSTAKSGGASYLSANASARGRGGRGGEESLGDDFIEDDEVDAEAEYGDD</sequence>
<dbReference type="RefSeq" id="XP_069198843.1">
    <property type="nucleotide sequence ID" value="XM_069342338.1"/>
</dbReference>
<comment type="caution">
    <text evidence="7">The sequence shown here is derived from an EMBL/GenBank/DDBJ whole genome shotgun (WGS) entry which is preliminary data.</text>
</comment>
<dbReference type="SUPFAM" id="SSF57783">
    <property type="entry name" value="Zinc beta-ribbon"/>
    <property type="match status" value="1"/>
</dbReference>
<dbReference type="PANTHER" id="PTHR20934">
    <property type="entry name" value="TRANSCRIPTION ELONGATION FACTOR 1 HOMOLOG"/>
    <property type="match status" value="1"/>
</dbReference>
<evidence type="ECO:0000256" key="4">
    <source>
        <dbReference type="ARBA" id="ARBA00023242"/>
    </source>
</evidence>
<evidence type="ECO:0000256" key="5">
    <source>
        <dbReference type="RuleBase" id="RU364033"/>
    </source>
</evidence>
<organism evidence="7 8">
    <name type="scientific">Neodothiora populina</name>
    <dbReference type="NCBI Taxonomy" id="2781224"/>
    <lineage>
        <taxon>Eukaryota</taxon>
        <taxon>Fungi</taxon>
        <taxon>Dikarya</taxon>
        <taxon>Ascomycota</taxon>
        <taxon>Pezizomycotina</taxon>
        <taxon>Dothideomycetes</taxon>
        <taxon>Dothideomycetidae</taxon>
        <taxon>Dothideales</taxon>
        <taxon>Dothioraceae</taxon>
        <taxon>Neodothiora</taxon>
    </lineage>
</organism>
<dbReference type="Pfam" id="PF05129">
    <property type="entry name" value="Zn_ribbon_Elf1"/>
    <property type="match status" value="1"/>
</dbReference>
<keyword evidence="5" id="KW-0863">Zinc-finger</keyword>
<name>A0ABR3P8R8_9PEZI</name>
<keyword evidence="5" id="KW-0804">Transcription</keyword>
<feature type="region of interest" description="Disordered" evidence="6">
    <location>
        <begin position="1"/>
        <end position="25"/>
    </location>
</feature>
<proteinExistence type="inferred from homology"/>
<keyword evidence="4 5" id="KW-0539">Nucleus</keyword>
<keyword evidence="8" id="KW-1185">Reference proteome</keyword>
<dbReference type="PANTHER" id="PTHR20934:SF0">
    <property type="entry name" value="TRANSCRIPTION ELONGATION FACTOR 1 HOMOLOG"/>
    <property type="match status" value="1"/>
</dbReference>
<keyword evidence="5" id="KW-0479">Metal-binding</keyword>